<name>A0A2N3HL49_9FLAO</name>
<dbReference type="SUPFAM" id="SSF52317">
    <property type="entry name" value="Class I glutamine amidotransferase-like"/>
    <property type="match status" value="1"/>
</dbReference>
<protein>
    <submittedName>
        <fullName evidence="2">Crp/Fnr family transcriptional regulator</fullName>
    </submittedName>
</protein>
<dbReference type="EMBL" id="PJEO01000017">
    <property type="protein sequence ID" value="PKQ45676.1"/>
    <property type="molecule type" value="Genomic_DNA"/>
</dbReference>
<dbReference type="InterPro" id="IPR029062">
    <property type="entry name" value="Class_I_gatase-like"/>
</dbReference>
<accession>A0A2N3HL49</accession>
<gene>
    <name evidence="2" type="ORF">CSW08_06300</name>
</gene>
<dbReference type="RefSeq" id="WP_106659065.1">
    <property type="nucleotide sequence ID" value="NZ_PJEO01000017.1"/>
</dbReference>
<dbReference type="Pfam" id="PF06283">
    <property type="entry name" value="ThuA"/>
    <property type="match status" value="1"/>
</dbReference>
<sequence>MKNILIAITVFFTLSCNTTERDNDSDNVLTDKVLVFTKTSGFRHQSIEIGVKTIQDLGRQNNFEVTQTEDASLFSTENLKKYQLVIFLNTTGNVLNANQEQAFKEFINNGGSFMGVHSATDTEYEWAWYGELVGAYFLNHPEQSIATITRLNSTHSSTKHLPEQWTRYDEWYNFKSIYEDINVLLNLDESTYDGGENGANHPIAWYHEYDGGRSFYTALGHTNESYAEPEFKQHLLGGILYGLKR</sequence>
<keyword evidence="3" id="KW-1185">Reference proteome</keyword>
<organism evidence="2 3">
    <name type="scientific">Confluentibacter flavum</name>
    <dbReference type="NCBI Taxonomy" id="1909700"/>
    <lineage>
        <taxon>Bacteria</taxon>
        <taxon>Pseudomonadati</taxon>
        <taxon>Bacteroidota</taxon>
        <taxon>Flavobacteriia</taxon>
        <taxon>Flavobacteriales</taxon>
        <taxon>Flavobacteriaceae</taxon>
        <taxon>Confluentibacter</taxon>
    </lineage>
</organism>
<comment type="caution">
    <text evidence="2">The sequence shown here is derived from an EMBL/GenBank/DDBJ whole genome shotgun (WGS) entry which is preliminary data.</text>
</comment>
<dbReference type="OrthoDB" id="9816308at2"/>
<dbReference type="AlphaFoldDB" id="A0A2N3HL49"/>
<dbReference type="PANTHER" id="PTHR40469">
    <property type="entry name" value="SECRETED GLYCOSYL HYDROLASE"/>
    <property type="match status" value="1"/>
</dbReference>
<reference evidence="2 3" key="1">
    <citation type="submission" date="2017-12" db="EMBL/GenBank/DDBJ databases">
        <title>Confluentibacter flavum sp. nov., isolated from the saline lake.</title>
        <authorList>
            <person name="Yu L."/>
        </authorList>
    </citation>
    <scope>NUCLEOTIDE SEQUENCE [LARGE SCALE GENOMIC DNA]</scope>
    <source>
        <strain evidence="2 3">3B</strain>
    </source>
</reference>
<evidence type="ECO:0000259" key="1">
    <source>
        <dbReference type="Pfam" id="PF06283"/>
    </source>
</evidence>
<proteinExistence type="predicted"/>
<dbReference type="PROSITE" id="PS51257">
    <property type="entry name" value="PROKAR_LIPOPROTEIN"/>
    <property type="match status" value="1"/>
</dbReference>
<feature type="domain" description="ThuA-like" evidence="1">
    <location>
        <begin position="32"/>
        <end position="241"/>
    </location>
</feature>
<dbReference type="Gene3D" id="3.40.50.880">
    <property type="match status" value="1"/>
</dbReference>
<dbReference type="Proteomes" id="UP000233435">
    <property type="component" value="Unassembled WGS sequence"/>
</dbReference>
<evidence type="ECO:0000313" key="3">
    <source>
        <dbReference type="Proteomes" id="UP000233435"/>
    </source>
</evidence>
<evidence type="ECO:0000313" key="2">
    <source>
        <dbReference type="EMBL" id="PKQ45676.1"/>
    </source>
</evidence>
<dbReference type="InterPro" id="IPR029010">
    <property type="entry name" value="ThuA-like"/>
</dbReference>
<dbReference type="PANTHER" id="PTHR40469:SF2">
    <property type="entry name" value="GALACTOSE-BINDING DOMAIN-LIKE SUPERFAMILY PROTEIN"/>
    <property type="match status" value="1"/>
</dbReference>